<dbReference type="Proteomes" id="UP001218362">
    <property type="component" value="Chromosome"/>
</dbReference>
<keyword evidence="4 7" id="KW-1133">Transmembrane helix</keyword>
<feature type="transmembrane region" description="Helical" evidence="7">
    <location>
        <begin position="315"/>
        <end position="339"/>
    </location>
</feature>
<evidence type="ECO:0000313" key="9">
    <source>
        <dbReference type="Proteomes" id="UP001218362"/>
    </source>
</evidence>
<feature type="transmembrane region" description="Helical" evidence="7">
    <location>
        <begin position="168"/>
        <end position="187"/>
    </location>
</feature>
<dbReference type="AlphaFoldDB" id="A0AAJ5XA99"/>
<dbReference type="PANTHER" id="PTHR21716:SF62">
    <property type="entry name" value="TRANSPORT PROTEIN YDBI-RELATED"/>
    <property type="match status" value="1"/>
</dbReference>
<keyword evidence="5 7" id="KW-0472">Membrane</keyword>
<dbReference type="KEGG" id="acob:P0Y56_04540"/>
<sequence>MPQPNKRAIAKDDDVKDDGVGASPTHIDNPRLAWEAQRAFMWVCIVGAAVLTVYMANSLLVIFGGMVFAAMIDGGARLVGKVLKIGRGWRIAITLVFGVLFVTGSVYYAGTTIAREAAAFPGIVEQQLHHWALYAQARGVNVDISSLQSFGSQIASGVGTVTRALSGLLGGIASMVLIGFLGIYIALEPRLYERGIAWMLPAERRDEFYVTTSLMARKLRHLLAGRLFGMLFEGLFTWAMLAVYGVPMAVLLGLITGSLAFIPNVGAPISGALMVLVGFSGGTDMGLYTIFVYFFVQTLDGNVVVPLIARKTVDLAPALVLGAQLVMGVMFGILGLALADPLVAMTKVALERRSARRDAMKDAVPAPPAERKLPPPKALRRKPKAP</sequence>
<protein>
    <submittedName>
        <fullName evidence="8">AI-2E family transporter</fullName>
    </submittedName>
</protein>
<gene>
    <name evidence="8" type="ORF">P0Y56_04540</name>
</gene>
<evidence type="ECO:0000256" key="2">
    <source>
        <dbReference type="ARBA" id="ARBA00009773"/>
    </source>
</evidence>
<feature type="transmembrane region" description="Helical" evidence="7">
    <location>
        <begin position="250"/>
        <end position="279"/>
    </location>
</feature>
<evidence type="ECO:0000313" key="8">
    <source>
        <dbReference type="EMBL" id="WEK47567.1"/>
    </source>
</evidence>
<dbReference type="Pfam" id="PF01594">
    <property type="entry name" value="AI-2E_transport"/>
    <property type="match status" value="1"/>
</dbReference>
<feature type="transmembrane region" description="Helical" evidence="7">
    <location>
        <begin position="91"/>
        <end position="110"/>
    </location>
</feature>
<feature type="region of interest" description="Disordered" evidence="6">
    <location>
        <begin position="357"/>
        <end position="386"/>
    </location>
</feature>
<accession>A0AAJ5XA99</accession>
<evidence type="ECO:0000256" key="1">
    <source>
        <dbReference type="ARBA" id="ARBA00004141"/>
    </source>
</evidence>
<reference evidence="8" key="1">
    <citation type="submission" date="2023-03" db="EMBL/GenBank/DDBJ databases">
        <title>Andean soil-derived lignocellulolytic bacterial consortium as a source of novel taxa and putative plastic-active enzymes.</title>
        <authorList>
            <person name="Diaz-Garcia L."/>
            <person name="Chuvochina M."/>
            <person name="Feuerriegel G."/>
            <person name="Bunk B."/>
            <person name="Sproer C."/>
            <person name="Streit W.R."/>
            <person name="Rodriguez L.M."/>
            <person name="Overmann J."/>
            <person name="Jimenez D.J."/>
        </authorList>
    </citation>
    <scope>NUCLEOTIDE SEQUENCE</scope>
    <source>
        <strain evidence="8">MAG 26</strain>
    </source>
</reference>
<evidence type="ECO:0000256" key="4">
    <source>
        <dbReference type="ARBA" id="ARBA00022989"/>
    </source>
</evidence>
<evidence type="ECO:0000256" key="7">
    <source>
        <dbReference type="SAM" id="Phobius"/>
    </source>
</evidence>
<evidence type="ECO:0000256" key="5">
    <source>
        <dbReference type="ARBA" id="ARBA00023136"/>
    </source>
</evidence>
<feature type="compositionally biased region" description="Basic and acidic residues" evidence="6">
    <location>
        <begin position="9"/>
        <end position="19"/>
    </location>
</feature>
<keyword evidence="3 7" id="KW-0812">Transmembrane</keyword>
<name>A0AAJ5XA99_9SPHN</name>
<organism evidence="8 9">
    <name type="scientific">Candidatus Andeanibacterium colombiense</name>
    <dbReference type="NCBI Taxonomy" id="3121345"/>
    <lineage>
        <taxon>Bacteria</taxon>
        <taxon>Pseudomonadati</taxon>
        <taxon>Pseudomonadota</taxon>
        <taxon>Alphaproteobacteria</taxon>
        <taxon>Sphingomonadales</taxon>
        <taxon>Sphingomonadaceae</taxon>
        <taxon>Candidatus Andeanibacterium</taxon>
    </lineage>
</organism>
<dbReference type="GO" id="GO:0055085">
    <property type="term" value="P:transmembrane transport"/>
    <property type="evidence" value="ECO:0007669"/>
    <property type="project" value="TreeGrafter"/>
</dbReference>
<feature type="region of interest" description="Disordered" evidence="6">
    <location>
        <begin position="1"/>
        <end position="23"/>
    </location>
</feature>
<dbReference type="PANTHER" id="PTHR21716">
    <property type="entry name" value="TRANSMEMBRANE PROTEIN"/>
    <property type="match status" value="1"/>
</dbReference>
<evidence type="ECO:0000256" key="6">
    <source>
        <dbReference type="SAM" id="MobiDB-lite"/>
    </source>
</evidence>
<dbReference type="GO" id="GO:0016020">
    <property type="term" value="C:membrane"/>
    <property type="evidence" value="ECO:0007669"/>
    <property type="project" value="UniProtKB-SubCell"/>
</dbReference>
<dbReference type="EMBL" id="CP119316">
    <property type="protein sequence ID" value="WEK47567.1"/>
    <property type="molecule type" value="Genomic_DNA"/>
</dbReference>
<evidence type="ECO:0000256" key="3">
    <source>
        <dbReference type="ARBA" id="ARBA00022692"/>
    </source>
</evidence>
<comment type="similarity">
    <text evidence="2">Belongs to the autoinducer-2 exporter (AI-2E) (TC 2.A.86) family.</text>
</comment>
<comment type="subcellular location">
    <subcellularLocation>
        <location evidence="1">Membrane</location>
        <topology evidence="1">Multi-pass membrane protein</topology>
    </subcellularLocation>
</comment>
<dbReference type="InterPro" id="IPR002549">
    <property type="entry name" value="AI-2E-like"/>
</dbReference>
<proteinExistence type="inferred from homology"/>